<feature type="domain" description="MobA/MobL protein" evidence="3">
    <location>
        <begin position="25"/>
        <end position="224"/>
    </location>
</feature>
<protein>
    <submittedName>
        <fullName evidence="4">Molybdopterin-guanine dinucleotide biosynthesis protein MobA</fullName>
    </submittedName>
</protein>
<evidence type="ECO:0000259" key="3">
    <source>
        <dbReference type="Pfam" id="PF03389"/>
    </source>
</evidence>
<sequence length="230" mass="25890">MTLGQAEKMAIFHFHVNIISRGAGRSIVAAAAWQNSCRLYDERYGRFSNFVNKRAVAWSALILPSGGPAQWEDRECFWNALEAAEIRKDAQLGRQFDVALPDELDLPASIAVLQRFASEIFCIAGFAADLTLIEMGDTPRGKRHHGYVLIPTRPIVDGMFGRKPREWNSRVKLLEIRAAWAMMLNDKFAALGYDVRVDHRSNEERGIDAPPVKHIGMARKRIAARARQTS</sequence>
<dbReference type="Proteomes" id="UP000218272">
    <property type="component" value="Chromosome SCLO_1"/>
</dbReference>
<gene>
    <name evidence="4" type="ORF">SCLO_1004820</name>
</gene>
<keyword evidence="2" id="KW-0184">Conjugation</keyword>
<dbReference type="Pfam" id="PF03389">
    <property type="entry name" value="MobA_MobL"/>
    <property type="match status" value="1"/>
</dbReference>
<proteinExistence type="inferred from homology"/>
<accession>A0A1E1EZ87</accession>
<evidence type="ECO:0000256" key="1">
    <source>
        <dbReference type="ARBA" id="ARBA00010873"/>
    </source>
</evidence>
<name>A0A1E1EZ87_9SPHN</name>
<dbReference type="Gene3D" id="3.30.930.30">
    <property type="match status" value="1"/>
</dbReference>
<dbReference type="InterPro" id="IPR005053">
    <property type="entry name" value="MobA_MobL"/>
</dbReference>
<comment type="similarity">
    <text evidence="1">Belongs to the MobA/MobL family.</text>
</comment>
<evidence type="ECO:0000313" key="4">
    <source>
        <dbReference type="EMBL" id="BAV63522.1"/>
    </source>
</evidence>
<evidence type="ECO:0000256" key="2">
    <source>
        <dbReference type="ARBA" id="ARBA00022971"/>
    </source>
</evidence>
<organism evidence="4 5">
    <name type="scientific">Sphingobium cloacae</name>
    <dbReference type="NCBI Taxonomy" id="120107"/>
    <lineage>
        <taxon>Bacteria</taxon>
        <taxon>Pseudomonadati</taxon>
        <taxon>Pseudomonadota</taxon>
        <taxon>Alphaproteobacteria</taxon>
        <taxon>Sphingomonadales</taxon>
        <taxon>Sphingomonadaceae</taxon>
        <taxon>Sphingobium</taxon>
    </lineage>
</organism>
<dbReference type="AlphaFoldDB" id="A0A1E1EZ87"/>
<dbReference type="EMBL" id="AP017655">
    <property type="protein sequence ID" value="BAV63522.1"/>
    <property type="molecule type" value="Genomic_DNA"/>
</dbReference>
<reference evidence="4 5" key="1">
    <citation type="submission" date="2016-10" db="EMBL/GenBank/DDBJ databases">
        <title>Complete Genome Sequence of the Nonylphenol-Degrading Bacterium Sphingobium cloacae JCM 10874T.</title>
        <authorList>
            <person name="Ootsuka M."/>
            <person name="Nishizawa T."/>
            <person name="Ohta H."/>
        </authorList>
    </citation>
    <scope>NUCLEOTIDE SEQUENCE [LARGE SCALE GENOMIC DNA]</scope>
    <source>
        <strain evidence="4 5">JCM 10874</strain>
    </source>
</reference>
<dbReference type="KEGG" id="sclo:SCLO_1004820"/>
<evidence type="ECO:0000313" key="5">
    <source>
        <dbReference type="Proteomes" id="UP000218272"/>
    </source>
</evidence>
<keyword evidence="5" id="KW-1185">Reference proteome</keyword>